<keyword evidence="5 8" id="KW-1133">Transmembrane helix</keyword>
<dbReference type="Proteomes" id="UP000319499">
    <property type="component" value="Unassembled WGS sequence"/>
</dbReference>
<dbReference type="OrthoDB" id="279428at2"/>
<keyword evidence="6 8" id="KW-0472">Membrane</keyword>
<evidence type="ECO:0000256" key="4">
    <source>
        <dbReference type="ARBA" id="ARBA00022692"/>
    </source>
</evidence>
<dbReference type="InterPro" id="IPR017807">
    <property type="entry name" value="Urea_transporter_bac"/>
</dbReference>
<reference evidence="9 10" key="1">
    <citation type="submission" date="2019-02" db="EMBL/GenBank/DDBJ databases">
        <title>Apibacter muscae sp. nov.: a novel member of the house fly microbiota.</title>
        <authorList>
            <person name="Park R."/>
        </authorList>
    </citation>
    <scope>NUCLEOTIDE SEQUENCE [LARGE SCALE GENOMIC DNA]</scope>
    <source>
        <strain evidence="9 10">AL1</strain>
    </source>
</reference>
<feature type="transmembrane region" description="Helical" evidence="8">
    <location>
        <begin position="245"/>
        <end position="266"/>
    </location>
</feature>
<dbReference type="InterPro" id="IPR004937">
    <property type="entry name" value="Urea_transporter"/>
</dbReference>
<evidence type="ECO:0000256" key="7">
    <source>
        <dbReference type="PIRSR" id="PIRSR016502-1"/>
    </source>
</evidence>
<sequence length="320" mass="34973">METITTKPSTKFCHLFSMDFIKIIFKGSGQVMFQNNIWTGVLFLLGIFVGAYQEGQGLVAWGALVGLLTSTITAYFLPLSSDDNENGLWGFNGILVGCAFLTFLGNTPYTWIALIVCAMLTSSVRLAFNNVMASWGINSLTFPFVFLTWIFLFSARVLQGIPPTHMSEPVLSSAINPSLDLSISHLLIYWLKGISQVFLINSWVTGIIFLIALFISNKWAAIWAALASAIALFAAIMFKAPGSDIANGLYGFSAVLTGIALGMTFYKVSHKTAAWAFLGIIATVFVQAGMNGMLEPFGLPSLTAPFCLTTWLFLLPRFKF</sequence>
<dbReference type="NCBIfam" id="TIGR03441">
    <property type="entry name" value="urea_trans_yut"/>
    <property type="match status" value="1"/>
</dbReference>
<protein>
    <submittedName>
        <fullName evidence="9">Urea transporter</fullName>
    </submittedName>
</protein>
<comment type="similarity">
    <text evidence="2">Belongs to the urea transporter family.</text>
</comment>
<feature type="transmembrane region" description="Helical" evidence="8">
    <location>
        <begin position="35"/>
        <end position="52"/>
    </location>
</feature>
<feature type="site" description="Important for channel permeability" evidence="7">
    <location>
        <position position="303"/>
    </location>
</feature>
<feature type="transmembrane region" description="Helical" evidence="8">
    <location>
        <begin position="58"/>
        <end position="77"/>
    </location>
</feature>
<dbReference type="Pfam" id="PF03253">
    <property type="entry name" value="UT"/>
    <property type="match status" value="1"/>
</dbReference>
<dbReference type="AlphaFoldDB" id="A0A563DK80"/>
<comment type="subcellular location">
    <subcellularLocation>
        <location evidence="1">Cell membrane</location>
        <topology evidence="1">Multi-pass membrane protein</topology>
    </subcellularLocation>
</comment>
<feature type="transmembrane region" description="Helical" evidence="8">
    <location>
        <begin position="89"/>
        <end position="105"/>
    </location>
</feature>
<comment type="caution">
    <text evidence="9">The sequence shown here is derived from an EMBL/GenBank/DDBJ whole genome shotgun (WGS) entry which is preliminary data.</text>
</comment>
<evidence type="ECO:0000313" key="10">
    <source>
        <dbReference type="Proteomes" id="UP000319499"/>
    </source>
</evidence>
<evidence type="ECO:0000256" key="8">
    <source>
        <dbReference type="SAM" id="Phobius"/>
    </source>
</evidence>
<organism evidence="9 10">
    <name type="scientific">Apibacter muscae</name>
    <dbReference type="NCBI Taxonomy" id="2509004"/>
    <lineage>
        <taxon>Bacteria</taxon>
        <taxon>Pseudomonadati</taxon>
        <taxon>Bacteroidota</taxon>
        <taxon>Flavobacteriia</taxon>
        <taxon>Flavobacteriales</taxon>
        <taxon>Weeksellaceae</taxon>
        <taxon>Apibacter</taxon>
    </lineage>
</organism>
<dbReference type="InterPro" id="IPR029020">
    <property type="entry name" value="Ammonium/urea_transptr"/>
</dbReference>
<feature type="transmembrane region" description="Helical" evidence="8">
    <location>
        <begin position="272"/>
        <end position="290"/>
    </location>
</feature>
<accession>A0A563DK80</accession>
<keyword evidence="3" id="KW-1003">Cell membrane</keyword>
<feature type="transmembrane region" description="Helical" evidence="8">
    <location>
        <begin position="198"/>
        <end position="215"/>
    </location>
</feature>
<dbReference type="GO" id="GO:0005886">
    <property type="term" value="C:plasma membrane"/>
    <property type="evidence" value="ECO:0007669"/>
    <property type="project" value="UniProtKB-SubCell"/>
</dbReference>
<feature type="transmembrane region" description="Helical" evidence="8">
    <location>
        <begin position="140"/>
        <end position="158"/>
    </location>
</feature>
<feature type="transmembrane region" description="Helical" evidence="8">
    <location>
        <begin position="297"/>
        <end position="314"/>
    </location>
</feature>
<dbReference type="Gene3D" id="1.10.3430.10">
    <property type="entry name" value="Ammonium transporter AmtB like domains"/>
    <property type="match status" value="1"/>
</dbReference>
<evidence type="ECO:0000256" key="3">
    <source>
        <dbReference type="ARBA" id="ARBA00022475"/>
    </source>
</evidence>
<gene>
    <name evidence="9" type="primary">yut</name>
    <name evidence="9" type="ORF">ETU09_00770</name>
</gene>
<dbReference type="PANTHER" id="PTHR10464">
    <property type="entry name" value="UREA TRANSPORTER"/>
    <property type="match status" value="1"/>
</dbReference>
<keyword evidence="10" id="KW-1185">Reference proteome</keyword>
<feature type="transmembrane region" description="Helical" evidence="8">
    <location>
        <begin position="111"/>
        <end position="128"/>
    </location>
</feature>
<dbReference type="RefSeq" id="WP_146261154.1">
    <property type="nucleotide sequence ID" value="NZ_SELG01000024.1"/>
</dbReference>
<proteinExistence type="inferred from homology"/>
<feature type="transmembrane region" description="Helical" evidence="8">
    <location>
        <begin position="221"/>
        <end position="238"/>
    </location>
</feature>
<dbReference type="GO" id="GO:0015204">
    <property type="term" value="F:urea transmembrane transporter activity"/>
    <property type="evidence" value="ECO:0007669"/>
    <property type="project" value="InterPro"/>
</dbReference>
<dbReference type="PIRSF" id="PIRSF016502">
    <property type="entry name" value="Urea_transporter"/>
    <property type="match status" value="1"/>
</dbReference>
<evidence type="ECO:0000256" key="2">
    <source>
        <dbReference type="ARBA" id="ARBA00005914"/>
    </source>
</evidence>
<evidence type="ECO:0000256" key="6">
    <source>
        <dbReference type="ARBA" id="ARBA00023136"/>
    </source>
</evidence>
<evidence type="ECO:0000256" key="1">
    <source>
        <dbReference type="ARBA" id="ARBA00004651"/>
    </source>
</evidence>
<evidence type="ECO:0000313" key="9">
    <source>
        <dbReference type="EMBL" id="TWP30567.1"/>
    </source>
</evidence>
<keyword evidence="4 8" id="KW-0812">Transmembrane</keyword>
<dbReference type="PANTHER" id="PTHR10464:SF4">
    <property type="entry name" value="UREA TRANSPORTER"/>
    <property type="match status" value="1"/>
</dbReference>
<dbReference type="EMBL" id="SELH01000011">
    <property type="protein sequence ID" value="TWP30567.1"/>
    <property type="molecule type" value="Genomic_DNA"/>
</dbReference>
<name>A0A563DK80_9FLAO</name>
<evidence type="ECO:0000256" key="5">
    <source>
        <dbReference type="ARBA" id="ARBA00022989"/>
    </source>
</evidence>